<reference evidence="2" key="2">
    <citation type="journal article" name="Front. Microbiol.">
        <title>Degradative Capacity of Two Strains of Rhodonia placenta: From Phenotype to Genotype.</title>
        <authorList>
            <person name="Kolle M."/>
            <person name="Horta M.A.C."/>
            <person name="Nowrousian M."/>
            <person name="Ohm R.A."/>
            <person name="Benz J.P."/>
            <person name="Pilgard A."/>
        </authorList>
    </citation>
    <scope>NUCLEOTIDE SEQUENCE</scope>
    <source>
        <strain evidence="2">FPRL280</strain>
    </source>
</reference>
<accession>A0A8H7P1Q3</accession>
<organism evidence="2 3">
    <name type="scientific">Rhodonia placenta</name>
    <dbReference type="NCBI Taxonomy" id="104341"/>
    <lineage>
        <taxon>Eukaryota</taxon>
        <taxon>Fungi</taxon>
        <taxon>Dikarya</taxon>
        <taxon>Basidiomycota</taxon>
        <taxon>Agaricomycotina</taxon>
        <taxon>Agaricomycetes</taxon>
        <taxon>Polyporales</taxon>
        <taxon>Adustoporiaceae</taxon>
        <taxon>Rhodonia</taxon>
    </lineage>
</organism>
<evidence type="ECO:0000313" key="3">
    <source>
        <dbReference type="Proteomes" id="UP000639403"/>
    </source>
</evidence>
<evidence type="ECO:0000256" key="1">
    <source>
        <dbReference type="SAM" id="MobiDB-lite"/>
    </source>
</evidence>
<protein>
    <submittedName>
        <fullName evidence="2">Uncharacterized protein</fullName>
    </submittedName>
</protein>
<gene>
    <name evidence="2" type="ORF">IEO21_05575</name>
</gene>
<reference evidence="2" key="1">
    <citation type="submission" date="2020-11" db="EMBL/GenBank/DDBJ databases">
        <authorList>
            <person name="Koelle M."/>
            <person name="Horta M.A.C."/>
            <person name="Nowrousian M."/>
            <person name="Ohm R.A."/>
            <person name="Benz P."/>
            <person name="Pilgard A."/>
        </authorList>
    </citation>
    <scope>NUCLEOTIDE SEQUENCE</scope>
    <source>
        <strain evidence="2">FPRL280</strain>
    </source>
</reference>
<dbReference type="AlphaFoldDB" id="A0A8H7P1Q3"/>
<sequence>MTRLLPPHAFSNVPRVFCPPVPARSATSAQTSMAPAASHTPFPATPSCPFCRVPFTSDGVRLIRVDFPSAGAGAAHSGYSTPTSAARRALSPMPTPAVDADDDVLLYNPGRDREHPLSLSARSEAKLLEHRVAKVATKKCSVEEVVTLQRELQDWLRADGKHDDQAALKLSAALLRAIILNHTAHTQATEHAKSVEAALKEKLDEVQAAKDQLEAELRREREREREKEKERLRERERAHHQLIQRWMPTIDAAASSPPHSKLAAWPPALRQKTPAPSPRA</sequence>
<dbReference type="Proteomes" id="UP000639403">
    <property type="component" value="Unassembled WGS sequence"/>
</dbReference>
<evidence type="ECO:0000313" key="2">
    <source>
        <dbReference type="EMBL" id="KAF9813468.1"/>
    </source>
</evidence>
<feature type="region of interest" description="Disordered" evidence="1">
    <location>
        <begin position="248"/>
        <end position="280"/>
    </location>
</feature>
<proteinExistence type="predicted"/>
<name>A0A8H7P1Q3_9APHY</name>
<comment type="caution">
    <text evidence="2">The sequence shown here is derived from an EMBL/GenBank/DDBJ whole genome shotgun (WGS) entry which is preliminary data.</text>
</comment>
<dbReference type="EMBL" id="JADOXO010000104">
    <property type="protein sequence ID" value="KAF9813468.1"/>
    <property type="molecule type" value="Genomic_DNA"/>
</dbReference>
<feature type="region of interest" description="Disordered" evidence="1">
    <location>
        <begin position="217"/>
        <end position="236"/>
    </location>
</feature>